<keyword evidence="4 5" id="KW-0378">Hydrolase</keyword>
<dbReference type="EC" id="3.1.-.-" evidence="5"/>
<dbReference type="GO" id="GO:0004518">
    <property type="term" value="F:nuclease activity"/>
    <property type="evidence" value="ECO:0007669"/>
    <property type="project" value="UniProtKB-KW"/>
</dbReference>
<keyword evidence="2 5" id="KW-0690">Ribosome biogenesis</keyword>
<dbReference type="SUPFAM" id="SSF53098">
    <property type="entry name" value="Ribonuclease H-like"/>
    <property type="match status" value="1"/>
</dbReference>
<dbReference type="GO" id="GO:0016788">
    <property type="term" value="F:hydrolase activity, acting on ester bonds"/>
    <property type="evidence" value="ECO:0007669"/>
    <property type="project" value="UniProtKB-UniRule"/>
</dbReference>
<evidence type="ECO:0000256" key="1">
    <source>
        <dbReference type="ARBA" id="ARBA00022490"/>
    </source>
</evidence>
<dbReference type="Gene3D" id="3.30.420.140">
    <property type="entry name" value="YqgF/RNase H-like domain"/>
    <property type="match status" value="1"/>
</dbReference>
<feature type="region of interest" description="Disordered" evidence="6">
    <location>
        <begin position="162"/>
        <end position="203"/>
    </location>
</feature>
<dbReference type="SMART" id="SM00732">
    <property type="entry name" value="YqgFc"/>
    <property type="match status" value="1"/>
</dbReference>
<evidence type="ECO:0000256" key="2">
    <source>
        <dbReference type="ARBA" id="ARBA00022517"/>
    </source>
</evidence>
<evidence type="ECO:0000256" key="4">
    <source>
        <dbReference type="ARBA" id="ARBA00022801"/>
    </source>
</evidence>
<dbReference type="Proteomes" id="UP000321484">
    <property type="component" value="Unassembled WGS sequence"/>
</dbReference>
<evidence type="ECO:0000313" key="8">
    <source>
        <dbReference type="EMBL" id="GEN78842.1"/>
    </source>
</evidence>
<evidence type="ECO:0000259" key="7">
    <source>
        <dbReference type="SMART" id="SM00732"/>
    </source>
</evidence>
<evidence type="ECO:0000256" key="6">
    <source>
        <dbReference type="SAM" id="MobiDB-lite"/>
    </source>
</evidence>
<dbReference type="GO" id="GO:0005829">
    <property type="term" value="C:cytosol"/>
    <property type="evidence" value="ECO:0007669"/>
    <property type="project" value="TreeGrafter"/>
</dbReference>
<keyword evidence="3 5" id="KW-0540">Nuclease</keyword>
<dbReference type="NCBIfam" id="TIGR00250">
    <property type="entry name" value="RNAse_H_YqgF"/>
    <property type="match status" value="1"/>
</dbReference>
<evidence type="ECO:0000313" key="9">
    <source>
        <dbReference type="Proteomes" id="UP000321484"/>
    </source>
</evidence>
<proteinExistence type="inferred from homology"/>
<gene>
    <name evidence="8" type="ORF">AFE02nite_05760</name>
</gene>
<dbReference type="CDD" id="cd16964">
    <property type="entry name" value="YqgF"/>
    <property type="match status" value="1"/>
</dbReference>
<sequence length="203" mass="20474">MADAPGGRGPASGPARGVRLGVDVGEVRIGVARSDPDGLIATPVETVQRRPQDAADLARLVEIVCESGAAVVYVGLPRTLAGREGSAAQAVRTYCGALAQAVAPVAVRLVDERLSTVSAHQALHAAGRPGRNHRVVVDQAAAVVILQAAIDAERVSGARVGEAVVGPGTDGGEGEAEPTAAQGQPGDGGTDRMDTTRRGEAAR</sequence>
<dbReference type="InterPro" id="IPR037027">
    <property type="entry name" value="YqgF/RNaseH-like_dom_sf"/>
</dbReference>
<comment type="subcellular location">
    <subcellularLocation>
        <location evidence="5">Cytoplasm</location>
    </subcellularLocation>
</comment>
<keyword evidence="9" id="KW-1185">Reference proteome</keyword>
<comment type="similarity">
    <text evidence="5">Belongs to the YqgF HJR family.</text>
</comment>
<organism evidence="8 9">
    <name type="scientific">Actinotalea fermentans</name>
    <dbReference type="NCBI Taxonomy" id="43671"/>
    <lineage>
        <taxon>Bacteria</taxon>
        <taxon>Bacillati</taxon>
        <taxon>Actinomycetota</taxon>
        <taxon>Actinomycetes</taxon>
        <taxon>Micrococcales</taxon>
        <taxon>Cellulomonadaceae</taxon>
        <taxon>Actinotalea</taxon>
    </lineage>
</organism>
<feature type="compositionally biased region" description="Basic and acidic residues" evidence="6">
    <location>
        <begin position="189"/>
        <end position="203"/>
    </location>
</feature>
<dbReference type="InterPro" id="IPR012337">
    <property type="entry name" value="RNaseH-like_sf"/>
</dbReference>
<dbReference type="PANTHER" id="PTHR33317">
    <property type="entry name" value="POLYNUCLEOTIDYL TRANSFERASE, RIBONUCLEASE H-LIKE SUPERFAMILY PROTEIN"/>
    <property type="match status" value="1"/>
</dbReference>
<dbReference type="PANTHER" id="PTHR33317:SF4">
    <property type="entry name" value="POLYNUCLEOTIDYL TRANSFERASE, RIBONUCLEASE H-LIKE SUPERFAMILY PROTEIN"/>
    <property type="match status" value="1"/>
</dbReference>
<dbReference type="AlphaFoldDB" id="A0A511YUG9"/>
<dbReference type="InterPro" id="IPR005227">
    <property type="entry name" value="YqgF"/>
</dbReference>
<dbReference type="EMBL" id="BJYK01000001">
    <property type="protein sequence ID" value="GEN78842.1"/>
    <property type="molecule type" value="Genomic_DNA"/>
</dbReference>
<accession>A0A511YUG9</accession>
<comment type="function">
    <text evidence="5">Could be a nuclease involved in processing of the 5'-end of pre-16S rRNA.</text>
</comment>
<dbReference type="HAMAP" id="MF_00651">
    <property type="entry name" value="Nuclease_YqgF"/>
    <property type="match status" value="1"/>
</dbReference>
<comment type="caution">
    <text evidence="8">The sequence shown here is derived from an EMBL/GenBank/DDBJ whole genome shotgun (WGS) entry which is preliminary data.</text>
</comment>
<keyword evidence="1 5" id="KW-0963">Cytoplasm</keyword>
<protein>
    <recommendedName>
        <fullName evidence="5">Putative pre-16S rRNA nuclease</fullName>
        <ecNumber evidence="5">3.1.-.-</ecNumber>
    </recommendedName>
</protein>
<reference evidence="8 9" key="1">
    <citation type="submission" date="2019-07" db="EMBL/GenBank/DDBJ databases">
        <title>Whole genome shotgun sequence of Actinotalea fermentans NBRC 105374.</title>
        <authorList>
            <person name="Hosoyama A."/>
            <person name="Uohara A."/>
            <person name="Ohji S."/>
            <person name="Ichikawa N."/>
        </authorList>
    </citation>
    <scope>NUCLEOTIDE SEQUENCE [LARGE SCALE GENOMIC DNA]</scope>
    <source>
        <strain evidence="8 9">NBRC 105374</strain>
    </source>
</reference>
<name>A0A511YUG9_9CELL</name>
<dbReference type="InterPro" id="IPR006641">
    <property type="entry name" value="YqgF/RNaseH-like_dom"/>
</dbReference>
<evidence type="ECO:0000256" key="3">
    <source>
        <dbReference type="ARBA" id="ARBA00022722"/>
    </source>
</evidence>
<feature type="domain" description="YqgF/RNase H-like" evidence="7">
    <location>
        <begin position="17"/>
        <end position="119"/>
    </location>
</feature>
<dbReference type="GO" id="GO:0000967">
    <property type="term" value="P:rRNA 5'-end processing"/>
    <property type="evidence" value="ECO:0007669"/>
    <property type="project" value="UniProtKB-UniRule"/>
</dbReference>
<dbReference type="OrthoDB" id="9790539at2"/>
<evidence type="ECO:0000256" key="5">
    <source>
        <dbReference type="HAMAP-Rule" id="MF_00651"/>
    </source>
</evidence>
<dbReference type="Pfam" id="PF03652">
    <property type="entry name" value="RuvX"/>
    <property type="match status" value="1"/>
</dbReference>